<dbReference type="Proteomes" id="UP001198200">
    <property type="component" value="Unassembled WGS sequence"/>
</dbReference>
<feature type="region of interest" description="Disordered" evidence="1">
    <location>
        <begin position="25"/>
        <end position="55"/>
    </location>
</feature>
<name>A0AAE3E7U7_9FIRM</name>
<reference evidence="2 3" key="1">
    <citation type="submission" date="2021-10" db="EMBL/GenBank/DDBJ databases">
        <title>Anaerobic single-cell dispensing facilitates the cultivation of human gut bacteria.</title>
        <authorList>
            <person name="Afrizal A."/>
        </authorList>
    </citation>
    <scope>NUCLEOTIDE SEQUENCE [LARGE SCALE GENOMIC DNA]</scope>
    <source>
        <strain evidence="2 3">CLA-AA-H224</strain>
    </source>
</reference>
<organism evidence="2 3">
    <name type="scientific">Anthropogastromicrobium aceti</name>
    <dbReference type="NCBI Taxonomy" id="2981768"/>
    <lineage>
        <taxon>Bacteria</taxon>
        <taxon>Bacillati</taxon>
        <taxon>Bacillota</taxon>
        <taxon>Clostridia</taxon>
        <taxon>Lachnospirales</taxon>
        <taxon>Lachnospiraceae</taxon>
        <taxon>Anthropogastromicrobium</taxon>
    </lineage>
</organism>
<dbReference type="AlphaFoldDB" id="A0AAE3E7U7"/>
<feature type="compositionally biased region" description="Basic residues" evidence="1">
    <location>
        <begin position="46"/>
        <end position="55"/>
    </location>
</feature>
<evidence type="ECO:0000313" key="3">
    <source>
        <dbReference type="Proteomes" id="UP001198200"/>
    </source>
</evidence>
<protein>
    <submittedName>
        <fullName evidence="2">Uncharacterized protein</fullName>
    </submittedName>
</protein>
<accession>A0AAE3E7U7</accession>
<comment type="caution">
    <text evidence="2">The sequence shown here is derived from an EMBL/GenBank/DDBJ whole genome shotgun (WGS) entry which is preliminary data.</text>
</comment>
<gene>
    <name evidence="2" type="ORF">LKD48_14875</name>
</gene>
<proteinExistence type="predicted"/>
<dbReference type="EMBL" id="JAJEQN010000054">
    <property type="protein sequence ID" value="MCC2222887.1"/>
    <property type="molecule type" value="Genomic_DNA"/>
</dbReference>
<evidence type="ECO:0000256" key="1">
    <source>
        <dbReference type="SAM" id="MobiDB-lite"/>
    </source>
</evidence>
<dbReference type="RefSeq" id="WP_308732445.1">
    <property type="nucleotide sequence ID" value="NZ_JAJEQN010000054.1"/>
</dbReference>
<sequence length="55" mass="6055">MSQSIRWTPVCIYCGMSRGGTLTTSNGRPPTCPPTMSGICPSSPDKKHKPRWEEC</sequence>
<evidence type="ECO:0000313" key="2">
    <source>
        <dbReference type="EMBL" id="MCC2222887.1"/>
    </source>
</evidence>
<keyword evidence="3" id="KW-1185">Reference proteome</keyword>